<protein>
    <submittedName>
        <fullName evidence="1">Uncharacterized protein</fullName>
    </submittedName>
</protein>
<dbReference type="EMBL" id="HBGE01033778">
    <property type="protein sequence ID" value="CAD9127441.1"/>
    <property type="molecule type" value="Transcribed_RNA"/>
</dbReference>
<sequence>MAQGPIPNLWNLRLFRPEHSPGCRERCPTDQRAMALRSAALLGALLALGASRAAAATASEWPPDDATSMIQRAATADNLTAAQDEEDAQEGRRLSCKTVSRTKGGAGCIGWTVDCKSGTVTGGGCDIDVPAADVQPLFGEFNIFVRKSHPVKGGWTCQICARDAATGTGVTVGGTAWAVCC</sequence>
<reference evidence="1" key="1">
    <citation type="submission" date="2021-01" db="EMBL/GenBank/DDBJ databases">
        <authorList>
            <person name="Corre E."/>
            <person name="Pelletier E."/>
            <person name="Niang G."/>
            <person name="Scheremetjew M."/>
            <person name="Finn R."/>
            <person name="Kale V."/>
            <person name="Holt S."/>
            <person name="Cochrane G."/>
            <person name="Meng A."/>
            <person name="Brown T."/>
            <person name="Cohen L."/>
        </authorList>
    </citation>
    <scope>NUCLEOTIDE SEQUENCE</scope>
    <source>
        <strain evidence="1">OF101</strain>
    </source>
</reference>
<dbReference type="AlphaFoldDB" id="A0A7S1MBW4"/>
<gene>
    <name evidence="1" type="ORF">ACAT0790_LOCUS20434</name>
</gene>
<organism evidence="1">
    <name type="scientific">Alexandrium catenella</name>
    <name type="common">Red tide dinoflagellate</name>
    <name type="synonym">Gonyaulax catenella</name>
    <dbReference type="NCBI Taxonomy" id="2925"/>
    <lineage>
        <taxon>Eukaryota</taxon>
        <taxon>Sar</taxon>
        <taxon>Alveolata</taxon>
        <taxon>Dinophyceae</taxon>
        <taxon>Gonyaulacales</taxon>
        <taxon>Pyrocystaceae</taxon>
        <taxon>Alexandrium</taxon>
    </lineage>
</organism>
<name>A0A7S1MBW4_ALECA</name>
<evidence type="ECO:0000313" key="1">
    <source>
        <dbReference type="EMBL" id="CAD9127441.1"/>
    </source>
</evidence>
<proteinExistence type="predicted"/>
<accession>A0A7S1MBW4</accession>